<protein>
    <submittedName>
        <fullName evidence="1">DUF952 domain-containing protein</fullName>
    </submittedName>
</protein>
<organism evidence="1 2">
    <name type="scientific">Brevibacillus brevis</name>
    <name type="common">Bacillus brevis</name>
    <dbReference type="NCBI Taxonomy" id="1393"/>
    <lineage>
        <taxon>Bacteria</taxon>
        <taxon>Bacillati</taxon>
        <taxon>Bacillota</taxon>
        <taxon>Bacilli</taxon>
        <taxon>Bacillales</taxon>
        <taxon>Paenibacillaceae</taxon>
        <taxon>Brevibacillus</taxon>
    </lineage>
</organism>
<sequence length="114" mass="13377">MNTIYCLVPKGYWEEWKGRDHYLPRDYEQEGFIHATKGDDLLEKVANRVYAAYEGELFVLVVDEDRTSSPVKYEQAKDGLLYPHIYGPLNQEAIVDMRRMERKEGHWAIGPSIR</sequence>
<keyword evidence="2" id="KW-1185">Reference proteome</keyword>
<reference evidence="1 2" key="1">
    <citation type="submission" date="2023-09" db="EMBL/GenBank/DDBJ databases">
        <title>Complete Genome and Methylome dissection of Bacillus brevis NEB573 original source of BbsI restriction endonuclease.</title>
        <authorList>
            <person name="Fomenkov A."/>
            <person name="Roberts R.D."/>
        </authorList>
    </citation>
    <scope>NUCLEOTIDE SEQUENCE [LARGE SCALE GENOMIC DNA]</scope>
    <source>
        <strain evidence="1 2">NEB573</strain>
    </source>
</reference>
<dbReference type="Proteomes" id="UP001256827">
    <property type="component" value="Chromosome"/>
</dbReference>
<dbReference type="InterPro" id="IPR009297">
    <property type="entry name" value="DUF952"/>
</dbReference>
<evidence type="ECO:0000313" key="1">
    <source>
        <dbReference type="EMBL" id="WNC12237.1"/>
    </source>
</evidence>
<proteinExistence type="predicted"/>
<dbReference type="PANTHER" id="PTHR34129">
    <property type="entry name" value="BLR1139 PROTEIN"/>
    <property type="match status" value="1"/>
</dbReference>
<gene>
    <name evidence="1" type="ORF">RGB73_15970</name>
</gene>
<dbReference type="Pfam" id="PF06108">
    <property type="entry name" value="DUF952"/>
    <property type="match status" value="1"/>
</dbReference>
<dbReference type="Gene3D" id="3.20.170.20">
    <property type="entry name" value="Protein of unknown function DUF952"/>
    <property type="match status" value="1"/>
</dbReference>
<name>A0ABY9SZS2_BREBE</name>
<accession>A0ABY9SZS2</accession>
<dbReference type="SUPFAM" id="SSF56399">
    <property type="entry name" value="ADP-ribosylation"/>
    <property type="match status" value="1"/>
</dbReference>
<dbReference type="EMBL" id="CP134050">
    <property type="protein sequence ID" value="WNC12237.1"/>
    <property type="molecule type" value="Genomic_DNA"/>
</dbReference>
<dbReference type="RefSeq" id="WP_310763508.1">
    <property type="nucleotide sequence ID" value="NZ_CP134050.1"/>
</dbReference>
<dbReference type="PANTHER" id="PTHR34129:SF1">
    <property type="entry name" value="DUF952 DOMAIN-CONTAINING PROTEIN"/>
    <property type="match status" value="1"/>
</dbReference>
<evidence type="ECO:0000313" key="2">
    <source>
        <dbReference type="Proteomes" id="UP001256827"/>
    </source>
</evidence>